<dbReference type="InterPro" id="IPR029063">
    <property type="entry name" value="SAM-dependent_MTases_sf"/>
</dbReference>
<dbReference type="InterPro" id="IPR008576">
    <property type="entry name" value="MeTrfase_NTM1"/>
</dbReference>
<evidence type="ECO:0000256" key="5">
    <source>
        <dbReference type="ARBA" id="ARBA00039112"/>
    </source>
</evidence>
<evidence type="ECO:0000256" key="9">
    <source>
        <dbReference type="ARBA" id="ARBA00047885"/>
    </source>
</evidence>
<comment type="catalytic activity">
    <reaction evidence="10">
        <text>N-terminal L-alanyl-L-prolyl-L-lysyl-[protein] + 3 S-adenosyl-L-methionine = N-terminal N,N,N-trimethyl-L-alanyl-L-prolyl-L-lysyl-[protein] + 3 S-adenosyl-L-homocysteine + 3 H(+)</text>
        <dbReference type="Rhea" id="RHEA:54712"/>
        <dbReference type="Rhea" id="RHEA-COMP:13785"/>
        <dbReference type="Rhea" id="RHEA-COMP:13971"/>
        <dbReference type="ChEBI" id="CHEBI:15378"/>
        <dbReference type="ChEBI" id="CHEBI:57856"/>
        <dbReference type="ChEBI" id="CHEBI:59789"/>
        <dbReference type="ChEBI" id="CHEBI:138057"/>
        <dbReference type="ChEBI" id="CHEBI:138315"/>
        <dbReference type="EC" id="2.1.1.244"/>
    </reaction>
</comment>
<name>A0AAD5RLT5_9PEZI</name>
<dbReference type="EC" id="2.1.1.244" evidence="5"/>
<dbReference type="CDD" id="cd02440">
    <property type="entry name" value="AdoMet_MTases"/>
    <property type="match status" value="1"/>
</dbReference>
<proteinExistence type="inferred from homology"/>
<comment type="similarity">
    <text evidence="1">Belongs to the methyltransferase superfamily. NTM1 family.</text>
</comment>
<gene>
    <name evidence="12" type="ORF">MKZ38_004706</name>
</gene>
<dbReference type="GO" id="GO:0005737">
    <property type="term" value="C:cytoplasm"/>
    <property type="evidence" value="ECO:0007669"/>
    <property type="project" value="TreeGrafter"/>
</dbReference>
<comment type="catalytic activity">
    <reaction evidence="9">
        <text>N-terminal L-prolyl-L-prolyl-L-lysyl-[protein] + 2 S-adenosyl-L-methionine = N-terminal N,N-dimethyl-L-prolyl-L-prolyl-L-lysyl-[protein] + 2 S-adenosyl-L-homocysteine + 2 H(+)</text>
        <dbReference type="Rhea" id="RHEA:54736"/>
        <dbReference type="Rhea" id="RHEA-COMP:13787"/>
        <dbReference type="Rhea" id="RHEA-COMP:13974"/>
        <dbReference type="ChEBI" id="CHEBI:15378"/>
        <dbReference type="ChEBI" id="CHEBI:57856"/>
        <dbReference type="ChEBI" id="CHEBI:59789"/>
        <dbReference type="ChEBI" id="CHEBI:138059"/>
        <dbReference type="ChEBI" id="CHEBI:138318"/>
        <dbReference type="EC" id="2.1.1.244"/>
    </reaction>
</comment>
<comment type="caution">
    <text evidence="12">The sequence shown here is derived from an EMBL/GenBank/DDBJ whole genome shotgun (WGS) entry which is preliminary data.</text>
</comment>
<evidence type="ECO:0000256" key="11">
    <source>
        <dbReference type="SAM" id="MobiDB-lite"/>
    </source>
</evidence>
<evidence type="ECO:0000256" key="3">
    <source>
        <dbReference type="ARBA" id="ARBA00022679"/>
    </source>
</evidence>
<comment type="catalytic activity">
    <reaction evidence="8">
        <text>N-terminal L-seryl-L-prolyl-L-lysyl-[protein] + 3 S-adenosyl-L-methionine = N-terminal N,N,N-trimethyl-L-seryl-L-prolyl-L-lysyl-[protein] + 3 S-adenosyl-L-homocysteine + 3 H(+)</text>
        <dbReference type="Rhea" id="RHEA:54724"/>
        <dbReference type="Rhea" id="RHEA-COMP:13789"/>
        <dbReference type="Rhea" id="RHEA-COMP:13973"/>
        <dbReference type="ChEBI" id="CHEBI:15378"/>
        <dbReference type="ChEBI" id="CHEBI:57856"/>
        <dbReference type="ChEBI" id="CHEBI:59789"/>
        <dbReference type="ChEBI" id="CHEBI:138061"/>
        <dbReference type="ChEBI" id="CHEBI:138317"/>
        <dbReference type="EC" id="2.1.1.244"/>
    </reaction>
</comment>
<dbReference type="Pfam" id="PF05891">
    <property type="entry name" value="Methyltransf_PK"/>
    <property type="match status" value="1"/>
</dbReference>
<accession>A0AAD5RLT5</accession>
<evidence type="ECO:0000313" key="12">
    <source>
        <dbReference type="EMBL" id="KAJ2897405.1"/>
    </source>
</evidence>
<feature type="region of interest" description="Disordered" evidence="11">
    <location>
        <begin position="1"/>
        <end position="23"/>
    </location>
</feature>
<keyword evidence="3" id="KW-0808">Transferase</keyword>
<evidence type="ECO:0000256" key="8">
    <source>
        <dbReference type="ARBA" id="ARBA00047306"/>
    </source>
</evidence>
<evidence type="ECO:0000256" key="4">
    <source>
        <dbReference type="ARBA" id="ARBA00022691"/>
    </source>
</evidence>
<dbReference type="Proteomes" id="UP001201980">
    <property type="component" value="Unassembled WGS sequence"/>
</dbReference>
<dbReference type="AlphaFoldDB" id="A0AAD5RLT5"/>
<reference evidence="12" key="1">
    <citation type="submission" date="2022-07" db="EMBL/GenBank/DDBJ databases">
        <title>Draft genome sequence of Zalerion maritima ATCC 34329, a (micro)plastics degrading marine fungus.</title>
        <authorList>
            <person name="Paco A."/>
            <person name="Goncalves M.F.M."/>
            <person name="Rocha-Santos T.A.P."/>
            <person name="Alves A."/>
        </authorList>
    </citation>
    <scope>NUCLEOTIDE SEQUENCE</scope>
    <source>
        <strain evidence="12">ATCC 34329</strain>
    </source>
</reference>
<dbReference type="EMBL" id="JAKWBI020000277">
    <property type="protein sequence ID" value="KAJ2897405.1"/>
    <property type="molecule type" value="Genomic_DNA"/>
</dbReference>
<dbReference type="GO" id="GO:0032259">
    <property type="term" value="P:methylation"/>
    <property type="evidence" value="ECO:0007669"/>
    <property type="project" value="UniProtKB-KW"/>
</dbReference>
<sequence length="347" mass="37004">MLKETREESSSPTTSPPADSLINQEDGRKYWAGVDANVDGMLGGFPQISNIDLKGSRALLSRFGIGANRKGLAKAKRVLEGGAGIGRVTLGLLLDVSEKVDVIEPITTFTDALKGASGLGQVFNCGLEEWDPEPDDPYDVIWNQWCVGQLNDAQLVEYLRKCAAILTPDTGVIVVKENVSKQKDVFDPRDSSVTRRAYVGWVGGGGKYAPGVINGDTTSPSLKLATRLANPTLLSRSNEKFKAIFGEAGLRVVHQQVQNGLPPKYLGLYPIVMTPSTFDSPPASSCLITTNQHGSRLLDRLATLSALDATGFDTFVGEAEISAKKLGSEAAALPTAPGGAKAEWTTR</sequence>
<evidence type="ECO:0000256" key="1">
    <source>
        <dbReference type="ARBA" id="ARBA00009059"/>
    </source>
</evidence>
<keyword evidence="4" id="KW-0949">S-adenosyl-L-methionine</keyword>
<dbReference type="SUPFAM" id="SSF53335">
    <property type="entry name" value="S-adenosyl-L-methionine-dependent methyltransferases"/>
    <property type="match status" value="1"/>
</dbReference>
<evidence type="ECO:0000313" key="13">
    <source>
        <dbReference type="Proteomes" id="UP001201980"/>
    </source>
</evidence>
<dbReference type="PANTHER" id="PTHR12753:SF0">
    <property type="entry name" value="ALPHA N-TERMINAL PROTEIN METHYLTRANSFERASE 1"/>
    <property type="match status" value="1"/>
</dbReference>
<dbReference type="GO" id="GO:0071885">
    <property type="term" value="F:N-terminal protein N-methyltransferase activity"/>
    <property type="evidence" value="ECO:0007669"/>
    <property type="project" value="UniProtKB-EC"/>
</dbReference>
<evidence type="ECO:0000256" key="7">
    <source>
        <dbReference type="ARBA" id="ARBA00043129"/>
    </source>
</evidence>
<keyword evidence="13" id="KW-1185">Reference proteome</keyword>
<dbReference type="PANTHER" id="PTHR12753">
    <property type="entry name" value="AD-003 - RELATED"/>
    <property type="match status" value="1"/>
</dbReference>
<protein>
    <recommendedName>
        <fullName evidence="6">Alpha N-terminal protein methyltransferase 1</fullName>
        <ecNumber evidence="5">2.1.1.244</ecNumber>
    </recommendedName>
    <alternativeName>
        <fullName evidence="7">X-Pro-Lys N-terminal protein methyltransferase 1</fullName>
    </alternativeName>
</protein>
<dbReference type="Gene3D" id="3.40.50.150">
    <property type="entry name" value="Vaccinia Virus protein VP39"/>
    <property type="match status" value="1"/>
</dbReference>
<evidence type="ECO:0000256" key="6">
    <source>
        <dbReference type="ARBA" id="ARBA00039449"/>
    </source>
</evidence>
<evidence type="ECO:0000256" key="2">
    <source>
        <dbReference type="ARBA" id="ARBA00022603"/>
    </source>
</evidence>
<keyword evidence="2 12" id="KW-0489">Methyltransferase</keyword>
<evidence type="ECO:0000256" key="10">
    <source>
        <dbReference type="ARBA" id="ARBA00048167"/>
    </source>
</evidence>
<organism evidence="12 13">
    <name type="scientific">Zalerion maritima</name>
    <dbReference type="NCBI Taxonomy" id="339359"/>
    <lineage>
        <taxon>Eukaryota</taxon>
        <taxon>Fungi</taxon>
        <taxon>Dikarya</taxon>
        <taxon>Ascomycota</taxon>
        <taxon>Pezizomycotina</taxon>
        <taxon>Sordariomycetes</taxon>
        <taxon>Lulworthiomycetidae</taxon>
        <taxon>Lulworthiales</taxon>
        <taxon>Lulworthiaceae</taxon>
        <taxon>Zalerion</taxon>
    </lineage>
</organism>